<dbReference type="Pfam" id="PF09594">
    <property type="entry name" value="GT87"/>
    <property type="match status" value="1"/>
</dbReference>
<feature type="transmembrane region" description="Helical" evidence="9">
    <location>
        <begin position="571"/>
        <end position="589"/>
    </location>
</feature>
<sequence length="797" mass="84392">MTNAGGRGLGDLRGSRTVMTLAGLWLVALLLAARQAASVLRLPPDERLTDLETWIGPNGVLHFRGGLYDHDKFTGTPFSGLVLKPLTGAAEDSLGVFWTLGTLLLVVALGLVVARALPGPISSRTATLAAPVVVSVLVLSLPVRNTFALGQMSILPVLLVLVGCLPATPRRQAGALIGLAAALQPVVLLFAVLLWLVGRRRAALVAGGTFLGCTALAWAALPGDSATYWVHHVAGAGLGAPADGVSNQSLHGMLLRIGLQGPGELLLFGVAAGLVAVVGLRRAAWCAKDGQVLLAAALTGCVAVAVSPVAWQHQQLWILLAAVGRVGRHKSDRLVWPVFVILVMTAGGEWLVPNISALGVVSENVPLTAALLGACVVPFVSRRSALWDRPIPTEFAPGVVTRYRRIPLVPAWRRPLHRPNLLLELLVIRVGYWVYSFVRGSVPDQRHVAEANGRQVLDIEGALFLDVEHWLNHRVVELPWLESSVNFFYSTFHFLVPLVLLALLYVRRPTMYRAARSSLGFATLLGLIGFWLYPLAPPRLMPGLGYIDTVHGTVDLSKPEFGAFTKLSNQYAAMPSLHVGWALWCGLIIMVLSPYLWLRVLGLMYPLMTTFVIVGTANHYVLDAVGGVAVVLCGLGLLYALTGTSPLTREKAATAGTTPVLPLPLPQPVRAMDESVPRPDGGSQPSGSQANGSQPSTAPEGTPRRGQPQERESDQRASNRDRPAGDGPAEDDGDDDAEDGPVADGPGTGAGTGGEPSDATATRARVVRQGTGRHDAAEPSAPGATGERTRAHSSKPS</sequence>
<dbReference type="InterPro" id="IPR026841">
    <property type="entry name" value="Aur1/Ipt1"/>
</dbReference>
<feature type="transmembrane region" description="Helical" evidence="9">
    <location>
        <begin position="95"/>
        <end position="114"/>
    </location>
</feature>
<feature type="transmembrane region" description="Helical" evidence="9">
    <location>
        <begin position="149"/>
        <end position="168"/>
    </location>
</feature>
<evidence type="ECO:0000313" key="12">
    <source>
        <dbReference type="Proteomes" id="UP000050867"/>
    </source>
</evidence>
<feature type="transmembrane region" description="Helical" evidence="9">
    <location>
        <begin position="202"/>
        <end position="221"/>
    </location>
</feature>
<feature type="compositionally biased region" description="Basic and acidic residues" evidence="8">
    <location>
        <begin position="707"/>
        <end position="724"/>
    </location>
</feature>
<keyword evidence="3" id="KW-0808">Transferase</keyword>
<feature type="transmembrane region" description="Helical" evidence="9">
    <location>
        <begin position="290"/>
        <end position="311"/>
    </location>
</feature>
<proteinExistence type="inferred from homology"/>
<keyword evidence="2" id="KW-1003">Cell membrane</keyword>
<comment type="similarity">
    <text evidence="7">Belongs to the glycosyltransferase 87 family.</text>
</comment>
<dbReference type="PANTHER" id="PTHR31310">
    <property type="match status" value="1"/>
</dbReference>
<feature type="transmembrane region" description="Helical" evidence="9">
    <location>
        <begin position="364"/>
        <end position="381"/>
    </location>
</feature>
<feature type="transmembrane region" description="Helical" evidence="9">
    <location>
        <begin position="265"/>
        <end position="284"/>
    </location>
</feature>
<comment type="subcellular location">
    <subcellularLocation>
        <location evidence="1">Cell membrane</location>
        <topology evidence="1">Multi-pass membrane protein</topology>
    </subcellularLocation>
</comment>
<dbReference type="PANTHER" id="PTHR31310:SF7">
    <property type="entry name" value="PA-PHOSPHATASE RELATED-FAMILY PROTEIN DDB_G0268928"/>
    <property type="match status" value="1"/>
</dbReference>
<gene>
    <name evidence="11" type="ORF">AQ490_11990</name>
</gene>
<feature type="compositionally biased region" description="Polar residues" evidence="8">
    <location>
        <begin position="683"/>
        <end position="699"/>
    </location>
</feature>
<evidence type="ECO:0000256" key="6">
    <source>
        <dbReference type="ARBA" id="ARBA00023136"/>
    </source>
</evidence>
<dbReference type="Proteomes" id="UP000050867">
    <property type="component" value="Unassembled WGS sequence"/>
</dbReference>
<dbReference type="InterPro" id="IPR018584">
    <property type="entry name" value="GT87"/>
</dbReference>
<evidence type="ECO:0000259" key="10">
    <source>
        <dbReference type="Pfam" id="PF14378"/>
    </source>
</evidence>
<feature type="transmembrane region" description="Helical" evidence="9">
    <location>
        <begin position="518"/>
        <end position="536"/>
    </location>
</feature>
<name>A0A0T6LL30_WENVI</name>
<dbReference type="EMBL" id="LLZU01000039">
    <property type="protein sequence ID" value="KRV46591.1"/>
    <property type="molecule type" value="Genomic_DNA"/>
</dbReference>
<organism evidence="11 12">
    <name type="scientific">Wenjunlia vitaminophila</name>
    <name type="common">Streptomyces vitaminophilus</name>
    <dbReference type="NCBI Taxonomy" id="76728"/>
    <lineage>
        <taxon>Bacteria</taxon>
        <taxon>Bacillati</taxon>
        <taxon>Actinomycetota</taxon>
        <taxon>Actinomycetes</taxon>
        <taxon>Kitasatosporales</taxon>
        <taxon>Streptomycetaceae</taxon>
        <taxon>Wenjunlia</taxon>
    </lineage>
</organism>
<keyword evidence="6 9" id="KW-0472">Membrane</keyword>
<dbReference type="STRING" id="76728.AQ490_11990"/>
<dbReference type="CDD" id="cd03386">
    <property type="entry name" value="PAP2_Aur1_like"/>
    <property type="match status" value="1"/>
</dbReference>
<feature type="transmembrane region" description="Helical" evidence="9">
    <location>
        <begin position="175"/>
        <end position="196"/>
    </location>
</feature>
<evidence type="ECO:0000256" key="7">
    <source>
        <dbReference type="ARBA" id="ARBA00024033"/>
    </source>
</evidence>
<feature type="transmembrane region" description="Helical" evidence="9">
    <location>
        <begin position="334"/>
        <end position="352"/>
    </location>
</feature>
<feature type="transmembrane region" description="Helical" evidence="9">
    <location>
        <begin position="126"/>
        <end position="143"/>
    </location>
</feature>
<dbReference type="GO" id="GO:0005886">
    <property type="term" value="C:plasma membrane"/>
    <property type="evidence" value="ECO:0007669"/>
    <property type="project" value="UniProtKB-SubCell"/>
</dbReference>
<feature type="region of interest" description="Disordered" evidence="8">
    <location>
        <begin position="652"/>
        <end position="797"/>
    </location>
</feature>
<dbReference type="GO" id="GO:0016758">
    <property type="term" value="F:hexosyltransferase activity"/>
    <property type="evidence" value="ECO:0007669"/>
    <property type="project" value="InterPro"/>
</dbReference>
<feature type="transmembrane region" description="Helical" evidence="9">
    <location>
        <begin position="596"/>
        <end position="614"/>
    </location>
</feature>
<evidence type="ECO:0000256" key="4">
    <source>
        <dbReference type="ARBA" id="ARBA00022692"/>
    </source>
</evidence>
<evidence type="ECO:0000256" key="1">
    <source>
        <dbReference type="ARBA" id="ARBA00004651"/>
    </source>
</evidence>
<feature type="transmembrane region" description="Helical" evidence="9">
    <location>
        <begin position="487"/>
        <end position="506"/>
    </location>
</feature>
<keyword evidence="12" id="KW-1185">Reference proteome</keyword>
<dbReference type="InterPro" id="IPR052185">
    <property type="entry name" value="IPC_Synthase-Related"/>
</dbReference>
<feature type="compositionally biased region" description="Acidic residues" evidence="8">
    <location>
        <begin position="728"/>
        <end position="741"/>
    </location>
</feature>
<evidence type="ECO:0000256" key="3">
    <source>
        <dbReference type="ARBA" id="ARBA00022679"/>
    </source>
</evidence>
<dbReference type="eggNOG" id="COG5650">
    <property type="taxonomic scope" value="Bacteria"/>
</dbReference>
<keyword evidence="5 9" id="KW-1133">Transmembrane helix</keyword>
<feature type="domain" description="Inositolphosphotransferase Aur1/Ipt1" evidence="10">
    <location>
        <begin position="455"/>
        <end position="635"/>
    </location>
</feature>
<dbReference type="AlphaFoldDB" id="A0A0T6LL30"/>
<feature type="transmembrane region" description="Helical" evidence="9">
    <location>
        <begin position="620"/>
        <end position="641"/>
    </location>
</feature>
<evidence type="ECO:0000256" key="5">
    <source>
        <dbReference type="ARBA" id="ARBA00022989"/>
    </source>
</evidence>
<dbReference type="Pfam" id="PF14378">
    <property type="entry name" value="PAP2_3"/>
    <property type="match status" value="1"/>
</dbReference>
<dbReference type="eggNOG" id="COG0671">
    <property type="taxonomic scope" value="Bacteria"/>
</dbReference>
<reference evidence="11 12" key="1">
    <citation type="submission" date="2015-10" db="EMBL/GenBank/DDBJ databases">
        <title>Draft genome sequence of pyrrolomycin-producing Streptomyces vitaminophilus.</title>
        <authorList>
            <person name="Graham D.E."/>
            <person name="Mahan K.M."/>
            <person name="Klingeman D.M."/>
            <person name="Hettich R.L."/>
            <person name="Parry R.J."/>
        </authorList>
    </citation>
    <scope>NUCLEOTIDE SEQUENCE [LARGE SCALE GENOMIC DNA]</scope>
    <source>
        <strain evidence="11 12">ATCC 31673</strain>
    </source>
</reference>
<protein>
    <recommendedName>
        <fullName evidence="10">Inositolphosphotransferase Aur1/Ipt1 domain-containing protein</fullName>
    </recommendedName>
</protein>
<evidence type="ECO:0000313" key="11">
    <source>
        <dbReference type="EMBL" id="KRV46591.1"/>
    </source>
</evidence>
<accession>A0A0T6LL30</accession>
<evidence type="ECO:0000256" key="2">
    <source>
        <dbReference type="ARBA" id="ARBA00022475"/>
    </source>
</evidence>
<evidence type="ECO:0000256" key="9">
    <source>
        <dbReference type="SAM" id="Phobius"/>
    </source>
</evidence>
<comment type="caution">
    <text evidence="11">The sequence shown here is derived from an EMBL/GenBank/DDBJ whole genome shotgun (WGS) entry which is preliminary data.</text>
</comment>
<dbReference type="RefSeq" id="WP_018385202.1">
    <property type="nucleotide sequence ID" value="NZ_LLZU01000039.1"/>
</dbReference>
<evidence type="ECO:0000256" key="8">
    <source>
        <dbReference type="SAM" id="MobiDB-lite"/>
    </source>
</evidence>
<keyword evidence="4 9" id="KW-0812">Transmembrane</keyword>